<dbReference type="HOGENOM" id="CLU_1962581_0_0_1"/>
<dbReference type="Gramene" id="scaffold_2600003.1">
    <property type="protein sequence ID" value="scaffold_2600003.1"/>
    <property type="gene ID" value="scaffold_2600003.1"/>
</dbReference>
<evidence type="ECO:0000259" key="2">
    <source>
        <dbReference type="Pfam" id="PF07734"/>
    </source>
</evidence>
<gene>
    <name evidence="5" type="ORF">ARALYDRAFT_899123</name>
    <name evidence="4" type="ORF">ARALYDRAFT_899135</name>
    <name evidence="3" type="ORF">ARALYDRAFT_920439</name>
</gene>
<proteinExistence type="predicted"/>
<reference evidence="5" key="1">
    <citation type="submission" date="2009-11" db="EMBL/GenBank/DDBJ databases">
        <authorList>
            <consortium name="US DOE Joint Genome Institute (JGI-PGF)"/>
            <person name="Ottilar R."/>
            <person name="Schmutz J."/>
            <person name="Salamov A."/>
            <person name="Cheng J.F."/>
            <person name="Lucas S."/>
            <person name="Pitluck S."/>
            <person name="Gundlach H."/>
            <person name="Guo Y."/>
            <person name="Haberer G."/>
            <person name="Nasrallah J."/>
            <person name="Mayer K.F.X."/>
            <person name="van de Peer Y."/>
            <person name="Weigel D."/>
            <person name="Grigoriev I.V."/>
        </authorList>
    </citation>
    <scope>NUCLEOTIDE SEQUENCE</scope>
</reference>
<feature type="domain" description="F-box associated beta-propeller type 1" evidence="2">
    <location>
        <begin position="42"/>
        <end position="101"/>
    </location>
</feature>
<keyword evidence="1" id="KW-0472">Membrane</keyword>
<accession>D7L6B1</accession>
<keyword evidence="1" id="KW-0812">Transmembrane</keyword>
<keyword evidence="6" id="KW-1185">Reference proteome</keyword>
<dbReference type="Gramene" id="scaffold_303105.1">
    <property type="protein sequence ID" value="scaffold_303105.1"/>
    <property type="gene ID" value="scaffold_303105.1"/>
</dbReference>
<dbReference type="NCBIfam" id="TIGR01640">
    <property type="entry name" value="F_box_assoc_1"/>
    <property type="match status" value="1"/>
</dbReference>
<evidence type="ECO:0000313" key="4">
    <source>
        <dbReference type="EMBL" id="EFH59846.1"/>
    </source>
</evidence>
<evidence type="ECO:0000313" key="3">
    <source>
        <dbReference type="EMBL" id="EFH39351.1"/>
    </source>
</evidence>
<feature type="transmembrane region" description="Helical" evidence="1">
    <location>
        <begin position="102"/>
        <end position="123"/>
    </location>
</feature>
<reference evidence="3" key="2">
    <citation type="submission" date="2010-06" db="EMBL/GenBank/DDBJ databases">
        <title>The basis of rapid genome size change in Arabidopsis.</title>
        <authorList>
            <person name="Bakker E."/>
            <person name="Bergelson J."/>
            <person name="Cheng J.F."/>
            <person name="Clark R.M."/>
            <person name="Fawcett J."/>
            <person name="Gaut B."/>
            <person name="Grigoriev I."/>
            <person name="Gundlach H."/>
            <person name="Guo Y."/>
            <person name="Haberer G."/>
            <person name="Hollister J."/>
            <person name="Hu T.T."/>
            <person name="Mayer K.F.X."/>
            <person name="Nasrallah J."/>
            <person name="Nordborg M."/>
            <person name="Otillar R."/>
            <person name="Pattyn P."/>
            <person name="Schmutz J."/>
            <person name="Spannagl M."/>
            <person name="van de Peer Y."/>
            <person name="Wang X."/>
            <person name="Weigel D."/>
            <person name="Yang L."/>
        </authorList>
    </citation>
    <scope>NUCLEOTIDE SEQUENCE</scope>
</reference>
<evidence type="ECO:0000313" key="5">
    <source>
        <dbReference type="EMBL" id="EFH61948.1"/>
    </source>
</evidence>
<dbReference type="InterPro" id="IPR006527">
    <property type="entry name" value="F-box-assoc_dom_typ1"/>
</dbReference>
<dbReference type="Gramene" id="scaffold_303093.1">
    <property type="protein sequence ID" value="scaffold_303093.1"/>
    <property type="gene ID" value="scaffold_303093.1"/>
</dbReference>
<keyword evidence="1" id="KW-1133">Transmembrane helix</keyword>
<dbReference type="InterPro" id="IPR017451">
    <property type="entry name" value="F-box-assoc_interact_dom"/>
</dbReference>
<protein>
    <recommendedName>
        <fullName evidence="2">F-box associated beta-propeller type 1 domain-containing protein</fullName>
    </recommendedName>
</protein>
<dbReference type="Proteomes" id="UP000008694">
    <property type="component" value="Unassembled WGS sequence"/>
</dbReference>
<dbReference type="AlphaFoldDB" id="D7L6B1"/>
<reference evidence="6" key="4">
    <citation type="journal article" date="2011" name="Nat. Genet.">
        <title>The Arabidopsis lyrata genome sequence and the basis of rapid genome size change.</title>
        <authorList>
            <person name="Hu T.T."/>
            <person name="Pattyn P."/>
            <person name="Bakker E.G."/>
            <person name="Cao J."/>
            <person name="Cheng J.-F."/>
            <person name="Clark R.M."/>
            <person name="Fahlgren N."/>
            <person name="Fawcett J.A."/>
            <person name="Grimwood J."/>
            <person name="Gundlach H."/>
            <person name="Haberer G."/>
            <person name="Hollister J.D."/>
            <person name="Ossowski S."/>
            <person name="Ottilar R.P."/>
            <person name="Salamov A.A."/>
            <person name="Schneeberger K."/>
            <person name="Spannagl M."/>
            <person name="Wang X."/>
            <person name="Yang L."/>
            <person name="Nasrallah M.E."/>
            <person name="Bergelson J."/>
            <person name="Carrington J.C."/>
            <person name="Gaut B.S."/>
            <person name="Schmutz J."/>
            <person name="Mayer K.F.X."/>
            <person name="Van de Peer Y."/>
            <person name="Grigoriev I.V."/>
            <person name="Nordborg M."/>
            <person name="Weigel D."/>
            <person name="Guo Y.-L."/>
        </authorList>
    </citation>
    <scope>NUCLEOTIDE SEQUENCE [LARGE SCALE GENOMIC DNA]</scope>
    <source>
        <strain evidence="6">cv. MN47</strain>
    </source>
</reference>
<name>D7L6B1_ARALL</name>
<dbReference type="EMBL" id="GL348715">
    <property type="protein sequence ID" value="EFH61948.1"/>
    <property type="molecule type" value="Genomic_DNA"/>
</dbReference>
<dbReference type="Pfam" id="PF07734">
    <property type="entry name" value="FBA_1"/>
    <property type="match status" value="1"/>
</dbReference>
<organism evidence="6">
    <name type="scientific">Arabidopsis lyrata subsp. lyrata</name>
    <name type="common">Lyre-leaved rock-cress</name>
    <dbReference type="NCBI Taxonomy" id="81972"/>
    <lineage>
        <taxon>Eukaryota</taxon>
        <taxon>Viridiplantae</taxon>
        <taxon>Streptophyta</taxon>
        <taxon>Embryophyta</taxon>
        <taxon>Tracheophyta</taxon>
        <taxon>Spermatophyta</taxon>
        <taxon>Magnoliopsida</taxon>
        <taxon>eudicotyledons</taxon>
        <taxon>Gunneridae</taxon>
        <taxon>Pentapetalae</taxon>
        <taxon>rosids</taxon>
        <taxon>malvids</taxon>
        <taxon>Brassicales</taxon>
        <taxon>Brassicaceae</taxon>
        <taxon>Camelineae</taxon>
        <taxon>Arabidopsis</taxon>
    </lineage>
</organism>
<evidence type="ECO:0000256" key="1">
    <source>
        <dbReference type="SAM" id="Phobius"/>
    </source>
</evidence>
<dbReference type="EMBL" id="GL348715">
    <property type="protein sequence ID" value="EFH59846.1"/>
    <property type="molecule type" value="Genomic_DNA"/>
</dbReference>
<evidence type="ECO:0000313" key="6">
    <source>
        <dbReference type="Proteomes" id="UP000008694"/>
    </source>
</evidence>
<dbReference type="EMBL" id="GL348737">
    <property type="protein sequence ID" value="EFH39351.1"/>
    <property type="molecule type" value="Genomic_DNA"/>
</dbReference>
<sequence>MTIISDLPWDLVEEILSRTSIISLRAIGSYLSVRRLIVIRHFDNLGLVVWNLYLGQARWIEPKNNYHESDRYAIGYDNKKNHKVLRFFDEFDYNVKRHESTILSLILGEFLISLLTVVCYRVFKEVCP</sequence>
<reference evidence="5" key="3">
    <citation type="submission" date="2010-06" db="EMBL/GenBank/DDBJ databases">
        <title>The basis of rapid genome size change in Arabidopsis.</title>
        <authorList>
            <consortium name="US DOE Joint Genome Institute (JGI-PGF)"/>
            <person name="Bakker E."/>
            <person name="Bergelson J."/>
            <person name="Cheng J.Fang."/>
            <person name="Clark R.M."/>
            <person name="Fawcett J."/>
            <person name="Gaut B."/>
            <person name="Grigoriev I."/>
            <person name="Gundlach H."/>
            <person name="Guo Y."/>
            <person name="Haberer G."/>
            <person name="Hollister J."/>
            <person name="Hu T.T."/>
            <person name="Mayer K.F.X."/>
            <person name="Nasrallah J."/>
            <person name="Nordborg M."/>
            <person name="Otillar R."/>
            <person name="Pattyn P."/>
            <person name="Schmutz J."/>
            <person name="Spannagl M."/>
            <person name="van de Peer Y."/>
            <person name="Wang X."/>
            <person name="Weigel D."/>
            <person name="Yang L."/>
        </authorList>
    </citation>
    <scope>NUCLEOTIDE SEQUENCE</scope>
</reference>